<keyword evidence="7" id="KW-1185">Reference proteome</keyword>
<evidence type="ECO:0000313" key="6">
    <source>
        <dbReference type="EMBL" id="SHI77314.1"/>
    </source>
</evidence>
<dbReference type="Pfam" id="PF00126">
    <property type="entry name" value="HTH_1"/>
    <property type="match status" value="1"/>
</dbReference>
<keyword evidence="4" id="KW-0804">Transcription</keyword>
<evidence type="ECO:0000256" key="4">
    <source>
        <dbReference type="ARBA" id="ARBA00023163"/>
    </source>
</evidence>
<keyword evidence="2" id="KW-0805">Transcription regulation</keyword>
<dbReference type="Gene3D" id="3.40.190.290">
    <property type="match status" value="1"/>
</dbReference>
<protein>
    <submittedName>
        <fullName evidence="6">DNA-binding transcriptional regulator, LysR family</fullName>
    </submittedName>
</protein>
<dbReference type="EMBL" id="FQYY01000004">
    <property type="protein sequence ID" value="SHI77314.1"/>
    <property type="molecule type" value="Genomic_DNA"/>
</dbReference>
<dbReference type="STRING" id="579105.SAMN04488096_104193"/>
<evidence type="ECO:0000256" key="2">
    <source>
        <dbReference type="ARBA" id="ARBA00023015"/>
    </source>
</evidence>
<dbReference type="PANTHER" id="PTHR30126:SF39">
    <property type="entry name" value="HTH-TYPE TRANSCRIPTIONAL REGULATOR CYSL"/>
    <property type="match status" value="1"/>
</dbReference>
<evidence type="ECO:0000256" key="1">
    <source>
        <dbReference type="ARBA" id="ARBA00009437"/>
    </source>
</evidence>
<dbReference type="PANTHER" id="PTHR30126">
    <property type="entry name" value="HTH-TYPE TRANSCRIPTIONAL REGULATOR"/>
    <property type="match status" value="1"/>
</dbReference>
<dbReference type="InterPro" id="IPR036390">
    <property type="entry name" value="WH_DNA-bd_sf"/>
</dbReference>
<name>A0A1M6DVN6_9FLAO</name>
<comment type="similarity">
    <text evidence="1">Belongs to the LysR transcriptional regulatory family.</text>
</comment>
<dbReference type="AlphaFoldDB" id="A0A1M6DVN6"/>
<accession>A0A1M6DVN6</accession>
<dbReference type="Gene3D" id="1.10.10.10">
    <property type="entry name" value="Winged helix-like DNA-binding domain superfamily/Winged helix DNA-binding domain"/>
    <property type="match status" value="1"/>
</dbReference>
<evidence type="ECO:0000256" key="3">
    <source>
        <dbReference type="ARBA" id="ARBA00023125"/>
    </source>
</evidence>
<dbReference type="RefSeq" id="WP_073149796.1">
    <property type="nucleotide sequence ID" value="NZ_FQYY01000004.1"/>
</dbReference>
<dbReference type="InterPro" id="IPR005119">
    <property type="entry name" value="LysR_subst-bd"/>
</dbReference>
<proteinExistence type="inferred from homology"/>
<evidence type="ECO:0000313" key="7">
    <source>
        <dbReference type="Proteomes" id="UP000184225"/>
    </source>
</evidence>
<dbReference type="GO" id="GO:0003700">
    <property type="term" value="F:DNA-binding transcription factor activity"/>
    <property type="evidence" value="ECO:0007669"/>
    <property type="project" value="InterPro"/>
</dbReference>
<dbReference type="PROSITE" id="PS50931">
    <property type="entry name" value="HTH_LYSR"/>
    <property type="match status" value="1"/>
</dbReference>
<dbReference type="SUPFAM" id="SSF53850">
    <property type="entry name" value="Periplasmic binding protein-like II"/>
    <property type="match status" value="1"/>
</dbReference>
<dbReference type="SUPFAM" id="SSF46785">
    <property type="entry name" value="Winged helix' DNA-binding domain"/>
    <property type="match status" value="1"/>
</dbReference>
<keyword evidence="3 6" id="KW-0238">DNA-binding</keyword>
<organism evidence="6 7">
    <name type="scientific">Mesonia phycicola</name>
    <dbReference type="NCBI Taxonomy" id="579105"/>
    <lineage>
        <taxon>Bacteria</taxon>
        <taxon>Pseudomonadati</taxon>
        <taxon>Bacteroidota</taxon>
        <taxon>Flavobacteriia</taxon>
        <taxon>Flavobacteriales</taxon>
        <taxon>Flavobacteriaceae</taxon>
        <taxon>Mesonia</taxon>
    </lineage>
</organism>
<dbReference type="InterPro" id="IPR036388">
    <property type="entry name" value="WH-like_DNA-bd_sf"/>
</dbReference>
<dbReference type="GO" id="GO:0000976">
    <property type="term" value="F:transcription cis-regulatory region binding"/>
    <property type="evidence" value="ECO:0007669"/>
    <property type="project" value="TreeGrafter"/>
</dbReference>
<dbReference type="OrthoDB" id="9785745at2"/>
<feature type="domain" description="HTH lysR-type" evidence="5">
    <location>
        <begin position="1"/>
        <end position="57"/>
    </location>
</feature>
<dbReference type="InterPro" id="IPR000847">
    <property type="entry name" value="LysR_HTH_N"/>
</dbReference>
<dbReference type="PRINTS" id="PR00039">
    <property type="entry name" value="HTHLYSR"/>
</dbReference>
<reference evidence="6 7" key="1">
    <citation type="submission" date="2016-11" db="EMBL/GenBank/DDBJ databases">
        <authorList>
            <person name="Jaros S."/>
            <person name="Januszkiewicz K."/>
            <person name="Wedrychowicz H."/>
        </authorList>
    </citation>
    <scope>NUCLEOTIDE SEQUENCE [LARGE SCALE GENOMIC DNA]</scope>
    <source>
        <strain evidence="6 7">DSM 21425</strain>
    </source>
</reference>
<sequence length="295" mass="34191">MDFRLQVFKKVADKLNFTKASEELFISQPAVSKHIRELETKYNVQLFERQGNKIKLTQEGKVLLNYANQLLDIYKNMENYFLGINNQINKNVVFGASSTISQYIVPKLIYQLKKTYPEVKFTLINGNSSEIEELILKKEIDFGIIEGKHNNPLLEYEFFIEDEIVLLTKNNENSKFKNFITAEELKKTPLVLREKGSGTRDIIEENLKKIAVNPNDLFVDLTLGNTESIKNYLLNSESFSFISIHAVQEELKEKKLQIVDVKNLEITRKLYFVKVQGDHSSTYTSIKQLLTNSYN</sequence>
<evidence type="ECO:0000259" key="5">
    <source>
        <dbReference type="PROSITE" id="PS50931"/>
    </source>
</evidence>
<dbReference type="Pfam" id="PF03466">
    <property type="entry name" value="LysR_substrate"/>
    <property type="match status" value="1"/>
</dbReference>
<dbReference type="FunFam" id="1.10.10.10:FF:000001">
    <property type="entry name" value="LysR family transcriptional regulator"/>
    <property type="match status" value="1"/>
</dbReference>
<dbReference type="Proteomes" id="UP000184225">
    <property type="component" value="Unassembled WGS sequence"/>
</dbReference>
<gene>
    <name evidence="6" type="ORF">SAMN04488096_104193</name>
</gene>